<dbReference type="Pfam" id="PF08240">
    <property type="entry name" value="ADH_N"/>
    <property type="match status" value="1"/>
</dbReference>
<name>A0ABY3ZFQ0_9RHOB</name>
<feature type="domain" description="Alcohol dehydrogenase-like C-terminal" evidence="6">
    <location>
        <begin position="180"/>
        <end position="302"/>
    </location>
</feature>
<dbReference type="CDD" id="cd08232">
    <property type="entry name" value="idonate-5-DH"/>
    <property type="match status" value="1"/>
</dbReference>
<evidence type="ECO:0000256" key="1">
    <source>
        <dbReference type="ARBA" id="ARBA00001947"/>
    </source>
</evidence>
<dbReference type="SUPFAM" id="SSF51735">
    <property type="entry name" value="NAD(P)-binding Rossmann-fold domains"/>
    <property type="match status" value="1"/>
</dbReference>
<keyword evidence="4" id="KW-0862">Zinc</keyword>
<comment type="similarity">
    <text evidence="2">Belongs to the zinc-containing alcohol dehydrogenase family.</text>
</comment>
<dbReference type="GO" id="GO:0050572">
    <property type="term" value="F:L-idonate 5-dehydrogenase [NAD(P)+] activity"/>
    <property type="evidence" value="ECO:0007669"/>
    <property type="project" value="UniProtKB-EC"/>
</dbReference>
<keyword evidence="5 8" id="KW-0560">Oxidoreductase</keyword>
<keyword evidence="9" id="KW-1185">Reference proteome</keyword>
<organism evidence="8 9">
    <name type="scientific">Sulfitobacter dubius</name>
    <dbReference type="NCBI Taxonomy" id="218673"/>
    <lineage>
        <taxon>Bacteria</taxon>
        <taxon>Pseudomonadati</taxon>
        <taxon>Pseudomonadota</taxon>
        <taxon>Alphaproteobacteria</taxon>
        <taxon>Rhodobacterales</taxon>
        <taxon>Roseobacteraceae</taxon>
        <taxon>Sulfitobacter</taxon>
    </lineage>
</organism>
<dbReference type="InterPro" id="IPR013149">
    <property type="entry name" value="ADH-like_C"/>
</dbReference>
<dbReference type="Pfam" id="PF00107">
    <property type="entry name" value="ADH_zinc_N"/>
    <property type="match status" value="1"/>
</dbReference>
<dbReference type="SUPFAM" id="SSF50129">
    <property type="entry name" value="GroES-like"/>
    <property type="match status" value="1"/>
</dbReference>
<evidence type="ECO:0000256" key="5">
    <source>
        <dbReference type="ARBA" id="ARBA00023002"/>
    </source>
</evidence>
<dbReference type="EC" id="1.1.1.264" evidence="8"/>
<dbReference type="PANTHER" id="PTHR43161">
    <property type="entry name" value="SORBITOL DEHYDROGENASE"/>
    <property type="match status" value="1"/>
</dbReference>
<dbReference type="InterPro" id="IPR036291">
    <property type="entry name" value="NAD(P)-bd_dom_sf"/>
</dbReference>
<dbReference type="Gene3D" id="3.90.180.10">
    <property type="entry name" value="Medium-chain alcohol dehydrogenases, catalytic domain"/>
    <property type="match status" value="1"/>
</dbReference>
<evidence type="ECO:0000313" key="9">
    <source>
        <dbReference type="Proteomes" id="UP000831019"/>
    </source>
</evidence>
<dbReference type="PANTHER" id="PTHR43161:SF9">
    <property type="entry name" value="SORBITOL DEHYDROGENASE"/>
    <property type="match status" value="1"/>
</dbReference>
<dbReference type="Proteomes" id="UP000831019">
    <property type="component" value="Chromosome"/>
</dbReference>
<dbReference type="Gene3D" id="3.40.50.720">
    <property type="entry name" value="NAD(P)-binding Rossmann-like Domain"/>
    <property type="match status" value="1"/>
</dbReference>
<dbReference type="InterPro" id="IPR013154">
    <property type="entry name" value="ADH-like_N"/>
</dbReference>
<comment type="cofactor">
    <cofactor evidence="1">
        <name>Zn(2+)</name>
        <dbReference type="ChEBI" id="CHEBI:29105"/>
    </cofactor>
</comment>
<keyword evidence="3" id="KW-0479">Metal-binding</keyword>
<protein>
    <submittedName>
        <fullName evidence="8">L-idonate 5-dehydrogenase (NAD(P)(+))</fullName>
        <ecNumber evidence="8">1.1.1.264</ecNumber>
    </submittedName>
</protein>
<reference evidence="9" key="1">
    <citation type="journal article" date="2022" name="Microorganisms">
        <title>Beyond the ABCs#Discovery of Three New Plasmid Types in Rhodobacterales (RepQ, RepY, RepW).</title>
        <authorList>
            <person name="Freese H.M."/>
            <person name="Ringel V."/>
            <person name="Overmann J."/>
            <person name="Petersen J."/>
        </authorList>
    </citation>
    <scope>NUCLEOTIDE SEQUENCE [LARGE SCALE GENOMIC DNA]</scope>
    <source>
        <strain evidence="9">DSM 109990</strain>
    </source>
</reference>
<gene>
    <name evidence="8" type="primary">idnD</name>
    <name evidence="8" type="ORF">DSM109990_00257</name>
</gene>
<accession>A0ABY3ZFQ0</accession>
<evidence type="ECO:0000259" key="6">
    <source>
        <dbReference type="Pfam" id="PF00107"/>
    </source>
</evidence>
<proteinExistence type="inferred from homology"/>
<dbReference type="EMBL" id="CP085144">
    <property type="protein sequence ID" value="UOA13476.1"/>
    <property type="molecule type" value="Genomic_DNA"/>
</dbReference>
<evidence type="ECO:0000313" key="8">
    <source>
        <dbReference type="EMBL" id="UOA13476.1"/>
    </source>
</evidence>
<dbReference type="InterPro" id="IPR011032">
    <property type="entry name" value="GroES-like_sf"/>
</dbReference>
<evidence type="ECO:0000256" key="3">
    <source>
        <dbReference type="ARBA" id="ARBA00022723"/>
    </source>
</evidence>
<evidence type="ECO:0000256" key="2">
    <source>
        <dbReference type="ARBA" id="ARBA00008072"/>
    </source>
</evidence>
<evidence type="ECO:0000256" key="4">
    <source>
        <dbReference type="ARBA" id="ARBA00022833"/>
    </source>
</evidence>
<sequence>MNACVIHGARNIAIETRPTPSPMAGQLLLSFAYGGICGSDLHYYEHGQVGDSILRGPMVLGHEFSAVVSGVGEGVADFAPGDKVAVTPALPCQTCDYCQRGLSNLCTDMSFMGSAARFPHCDGGFASDLVVEARQCIKLPEDTDMRHVAMAEPYAVALHAVSMAGDLRGATVLVTGAGVIGQMCATAARAAGAARILMSDIAPAALKRAKALGIDELFDAADPAAMAGLTDTPRCDAVFEASGAAPALSMAISVSKPRGTVVQVGFLPPKAPVDFAKLLTREIKLVGTYRFIDEFAEAVRQIVAEEVDLRPMISADMSLDDPDAAFDRALDKTDALKVMVHF</sequence>
<evidence type="ECO:0000259" key="7">
    <source>
        <dbReference type="Pfam" id="PF08240"/>
    </source>
</evidence>
<feature type="domain" description="Alcohol dehydrogenase-like N-terminal" evidence="7">
    <location>
        <begin position="24"/>
        <end position="141"/>
    </location>
</feature>